<comment type="caution">
    <text evidence="1">The sequence shown here is derived from an EMBL/GenBank/DDBJ whole genome shotgun (WGS) entry which is preliminary data.</text>
</comment>
<dbReference type="EMBL" id="BDQV01000131">
    <property type="protein sequence ID" value="GAY56100.1"/>
    <property type="molecule type" value="Genomic_DNA"/>
</dbReference>
<dbReference type="Proteomes" id="UP000236630">
    <property type="component" value="Unassembled WGS sequence"/>
</dbReference>
<evidence type="ECO:0008006" key="3">
    <source>
        <dbReference type="Google" id="ProtNLM"/>
    </source>
</evidence>
<reference evidence="1 2" key="1">
    <citation type="journal article" date="2017" name="Front. Genet.">
        <title>Draft sequencing of the heterozygous diploid genome of Satsuma (Citrus unshiu Marc.) using a hybrid assembly approach.</title>
        <authorList>
            <person name="Shimizu T."/>
            <person name="Tanizawa Y."/>
            <person name="Mochizuki T."/>
            <person name="Nagasaki H."/>
            <person name="Yoshioka T."/>
            <person name="Toyoda A."/>
            <person name="Fujiyama A."/>
            <person name="Kaminuma E."/>
            <person name="Nakamura Y."/>
        </authorList>
    </citation>
    <scope>NUCLEOTIDE SEQUENCE [LARGE SCALE GENOMIC DNA]</scope>
    <source>
        <strain evidence="2">cv. Miyagawa wase</strain>
    </source>
</reference>
<accession>A0A2H5PUQ7</accession>
<gene>
    <name evidence="1" type="ORF">CUMW_169230</name>
</gene>
<evidence type="ECO:0000313" key="1">
    <source>
        <dbReference type="EMBL" id="GAY56100.1"/>
    </source>
</evidence>
<name>A0A2H5PUQ7_CITUN</name>
<dbReference type="STRING" id="55188.A0A2H5PUQ7"/>
<keyword evidence="2" id="KW-1185">Reference proteome</keyword>
<evidence type="ECO:0000313" key="2">
    <source>
        <dbReference type="Proteomes" id="UP000236630"/>
    </source>
</evidence>
<dbReference type="AlphaFoldDB" id="A0A2H5PUQ7"/>
<proteinExistence type="predicted"/>
<organism evidence="1 2">
    <name type="scientific">Citrus unshiu</name>
    <name type="common">Satsuma mandarin</name>
    <name type="synonym">Citrus nobilis var. unshiu</name>
    <dbReference type="NCBI Taxonomy" id="55188"/>
    <lineage>
        <taxon>Eukaryota</taxon>
        <taxon>Viridiplantae</taxon>
        <taxon>Streptophyta</taxon>
        <taxon>Embryophyta</taxon>
        <taxon>Tracheophyta</taxon>
        <taxon>Spermatophyta</taxon>
        <taxon>Magnoliopsida</taxon>
        <taxon>eudicotyledons</taxon>
        <taxon>Gunneridae</taxon>
        <taxon>Pentapetalae</taxon>
        <taxon>rosids</taxon>
        <taxon>malvids</taxon>
        <taxon>Sapindales</taxon>
        <taxon>Rutaceae</taxon>
        <taxon>Aurantioideae</taxon>
        <taxon>Citrus</taxon>
    </lineage>
</organism>
<sequence length="126" mass="15020">MSPNKSWMQLSRSTMAYYNGVPWLDYTYRHIQEVVMKILCPCVKCSNRYRRVRRIRCDYTTWYCHGENGDSDNDTYGDVDDGNENCENIQLNEMYNLFQEGFSQDPNEEAQKFFNLVKEVEQLITL</sequence>
<protein>
    <recommendedName>
        <fullName evidence="3">Transposase-associated domain-containing protein</fullName>
    </recommendedName>
</protein>